<dbReference type="CDD" id="cd05233">
    <property type="entry name" value="SDR_c"/>
    <property type="match status" value="1"/>
</dbReference>
<name>A0ABN4K184_9BACL</name>
<evidence type="ECO:0000313" key="4">
    <source>
        <dbReference type="Proteomes" id="UP000065533"/>
    </source>
</evidence>
<dbReference type="PROSITE" id="PS00061">
    <property type="entry name" value="ADH_SHORT"/>
    <property type="match status" value="1"/>
</dbReference>
<dbReference type="NCBIfam" id="NF005559">
    <property type="entry name" value="PRK07231.1"/>
    <property type="match status" value="1"/>
</dbReference>
<dbReference type="InterPro" id="IPR020904">
    <property type="entry name" value="Sc_DH/Rdtase_CS"/>
</dbReference>
<sequence length="261" mass="27403">MDKKGGIGLGALMMDKVGIITAAGSGLGRASALAFAAEGAKVVVSDINEEGGKETVRQVVEAGGDAIFLRCNVADEQEVIDLVKQTVEHYGRLDWAHNNAGIGAPSLPIAETKTADWDRCIQITQPSLYFSLKHQIPAMLDSGGGNIVNTASTSGLIGSENLATYSAAKWAVNGLTKSVALEYAKKGIRVNSICPGMTLTPAVEAWAKEVPDQAKYVENDIPLGRMALPDEQAQAALWLCSDRSSYITGVNLAVDGGQTAK</sequence>
<dbReference type="EMBL" id="CP013661">
    <property type="protein sequence ID" value="ALS79705.1"/>
    <property type="molecule type" value="Genomic_DNA"/>
</dbReference>
<dbReference type="PRINTS" id="PR00080">
    <property type="entry name" value="SDRFAMILY"/>
</dbReference>
<keyword evidence="2" id="KW-0560">Oxidoreductase</keyword>
<dbReference type="Proteomes" id="UP000065533">
    <property type="component" value="Chromosome"/>
</dbReference>
<evidence type="ECO:0000313" key="3">
    <source>
        <dbReference type="EMBL" id="ALS79705.1"/>
    </source>
</evidence>
<accession>A0ABN4K184</accession>
<gene>
    <name evidence="3" type="ORF">AUO94_14205</name>
</gene>
<proteinExistence type="inferred from homology"/>
<dbReference type="SUPFAM" id="SSF51735">
    <property type="entry name" value="NAD(P)-binding Rossmann-fold domains"/>
    <property type="match status" value="1"/>
</dbReference>
<dbReference type="PANTHER" id="PTHR24321:SF8">
    <property type="entry name" value="ESTRADIOL 17-BETA-DEHYDROGENASE 8-RELATED"/>
    <property type="match status" value="1"/>
</dbReference>
<dbReference type="InterPro" id="IPR036291">
    <property type="entry name" value="NAD(P)-bd_dom_sf"/>
</dbReference>
<reference evidence="3" key="1">
    <citation type="submission" date="2016-01" db="EMBL/GenBank/DDBJ databases">
        <title>Complete genome of Planococcus kocurri type strain.</title>
        <authorList>
            <person name="See-Too W.S."/>
        </authorList>
    </citation>
    <scope>NUCLEOTIDE SEQUENCE [LARGE SCALE GENOMIC DNA]</scope>
    <source>
        <strain evidence="3">ATCC 43650</strain>
    </source>
</reference>
<dbReference type="Pfam" id="PF13561">
    <property type="entry name" value="adh_short_C2"/>
    <property type="match status" value="1"/>
</dbReference>
<comment type="similarity">
    <text evidence="1">Belongs to the short-chain dehydrogenases/reductases (SDR) family.</text>
</comment>
<dbReference type="PRINTS" id="PR00081">
    <property type="entry name" value="GDHRDH"/>
</dbReference>
<dbReference type="Gene3D" id="3.40.50.720">
    <property type="entry name" value="NAD(P)-binding Rossmann-like Domain"/>
    <property type="match status" value="1"/>
</dbReference>
<evidence type="ECO:0000256" key="1">
    <source>
        <dbReference type="ARBA" id="ARBA00006484"/>
    </source>
</evidence>
<organism evidence="3 4">
    <name type="scientific">Planococcus kocurii</name>
    <dbReference type="NCBI Taxonomy" id="1374"/>
    <lineage>
        <taxon>Bacteria</taxon>
        <taxon>Bacillati</taxon>
        <taxon>Bacillota</taxon>
        <taxon>Bacilli</taxon>
        <taxon>Bacillales</taxon>
        <taxon>Caryophanaceae</taxon>
        <taxon>Planococcus</taxon>
    </lineage>
</organism>
<protein>
    <submittedName>
        <fullName evidence="3">Short-chain dehydrogenase</fullName>
    </submittedName>
</protein>
<dbReference type="PANTHER" id="PTHR24321">
    <property type="entry name" value="DEHYDROGENASES, SHORT CHAIN"/>
    <property type="match status" value="1"/>
</dbReference>
<evidence type="ECO:0000256" key="2">
    <source>
        <dbReference type="ARBA" id="ARBA00023002"/>
    </source>
</evidence>
<dbReference type="InterPro" id="IPR002347">
    <property type="entry name" value="SDR_fam"/>
</dbReference>
<keyword evidence="4" id="KW-1185">Reference proteome</keyword>